<comment type="caution">
    <text evidence="1">The sequence shown here is derived from an EMBL/GenBank/DDBJ whole genome shotgun (WGS) entry which is preliminary data.</text>
</comment>
<sequence length="85" mass="9550">MTNGPITDWSNLAGAHVEIRQQGAAICTGTVDAVTEDGSILWVYAEPYGRRLFEKAEYFEAWAAEERLGFHYRMAMGWTRPVPGQ</sequence>
<keyword evidence="2" id="KW-1185">Reference proteome</keyword>
<name>A0ABS6I1X6_9MICC</name>
<dbReference type="EMBL" id="JAHOPC010000002">
    <property type="protein sequence ID" value="MBU8865743.1"/>
    <property type="molecule type" value="Genomic_DNA"/>
</dbReference>
<evidence type="ECO:0000313" key="1">
    <source>
        <dbReference type="EMBL" id="MBU8865743.1"/>
    </source>
</evidence>
<reference evidence="1 2" key="1">
    <citation type="submission" date="2021-06" db="EMBL/GenBank/DDBJ databases">
        <authorList>
            <person name="Jeong J.W."/>
        </authorList>
    </citation>
    <scope>NUCLEOTIDE SEQUENCE [LARGE SCALE GENOMIC DNA]</scope>
    <source>
        <strain evidence="1 2">MMS21-TAE1-1</strain>
    </source>
</reference>
<organism evidence="1 2">
    <name type="scientific">Paenarthrobacter aromaticivorans</name>
    <dbReference type="NCBI Taxonomy" id="2849150"/>
    <lineage>
        <taxon>Bacteria</taxon>
        <taxon>Bacillati</taxon>
        <taxon>Actinomycetota</taxon>
        <taxon>Actinomycetes</taxon>
        <taxon>Micrococcales</taxon>
        <taxon>Micrococcaceae</taxon>
        <taxon>Paenarthrobacter</taxon>
    </lineage>
</organism>
<protein>
    <submittedName>
        <fullName evidence="1">Uncharacterized protein</fullName>
    </submittedName>
</protein>
<evidence type="ECO:0000313" key="2">
    <source>
        <dbReference type="Proteomes" id="UP000824166"/>
    </source>
</evidence>
<proteinExistence type="predicted"/>
<gene>
    <name evidence="1" type="ORF">KSW38_05490</name>
</gene>
<dbReference type="Proteomes" id="UP000824166">
    <property type="component" value="Unassembled WGS sequence"/>
</dbReference>
<accession>A0ABS6I1X6</accession>